<feature type="compositionally biased region" description="Low complexity" evidence="1">
    <location>
        <begin position="81"/>
        <end position="91"/>
    </location>
</feature>
<accession>A0A6J7EXL3</accession>
<sequence length="136" mass="14278">MRGKLLFVAGLAIGYVLGTRAGRQRYEQIKLAARNVWESEPVQWAAGQAQDAVADVADKAVAQARKVIAQVSGESARPTRRIAPAPIRPTAEPAVRGTSPMTGPISTIEPDVAAAKRATAKRATAKPRAAKETPGA</sequence>
<organism evidence="2">
    <name type="scientific">freshwater metagenome</name>
    <dbReference type="NCBI Taxonomy" id="449393"/>
    <lineage>
        <taxon>unclassified sequences</taxon>
        <taxon>metagenomes</taxon>
        <taxon>ecological metagenomes</taxon>
    </lineage>
</organism>
<evidence type="ECO:0000256" key="1">
    <source>
        <dbReference type="SAM" id="MobiDB-lite"/>
    </source>
</evidence>
<gene>
    <name evidence="2" type="ORF">UFOPK3516_00122</name>
</gene>
<name>A0A6J7EXL3_9ZZZZ</name>
<proteinExistence type="predicted"/>
<evidence type="ECO:0000313" key="2">
    <source>
        <dbReference type="EMBL" id="CAB4888237.1"/>
    </source>
</evidence>
<protein>
    <submittedName>
        <fullName evidence="2">Unannotated protein</fullName>
    </submittedName>
</protein>
<feature type="region of interest" description="Disordered" evidence="1">
    <location>
        <begin position="72"/>
        <end position="136"/>
    </location>
</feature>
<dbReference type="AlphaFoldDB" id="A0A6J7EXL3"/>
<dbReference type="EMBL" id="CAFBMB010000004">
    <property type="protein sequence ID" value="CAB4888237.1"/>
    <property type="molecule type" value="Genomic_DNA"/>
</dbReference>
<reference evidence="2" key="1">
    <citation type="submission" date="2020-05" db="EMBL/GenBank/DDBJ databases">
        <authorList>
            <person name="Chiriac C."/>
            <person name="Salcher M."/>
            <person name="Ghai R."/>
            <person name="Kavagutti S V."/>
        </authorList>
    </citation>
    <scope>NUCLEOTIDE SEQUENCE</scope>
</reference>